<comment type="subcellular location">
    <subcellularLocation>
        <location evidence="1">Membrane</location>
        <topology evidence="1">Multi-pass membrane protein</topology>
    </subcellularLocation>
</comment>
<evidence type="ECO:0000256" key="4">
    <source>
        <dbReference type="ARBA" id="ARBA00022989"/>
    </source>
</evidence>
<keyword evidence="4 6" id="KW-1133">Transmembrane helix</keyword>
<dbReference type="PANTHER" id="PTHR11266">
    <property type="entry name" value="PEROXISOMAL MEMBRANE PROTEIN 2, PXMP2 MPV17"/>
    <property type="match status" value="1"/>
</dbReference>
<dbReference type="InterPro" id="IPR007248">
    <property type="entry name" value="Mpv17_PMP22"/>
</dbReference>
<evidence type="ECO:0000256" key="5">
    <source>
        <dbReference type="ARBA" id="ARBA00023136"/>
    </source>
</evidence>
<gene>
    <name evidence="7" type="ORF">BRAN1462_LOCUS15260</name>
</gene>
<evidence type="ECO:0000256" key="2">
    <source>
        <dbReference type="ARBA" id="ARBA00006824"/>
    </source>
</evidence>
<proteinExistence type="inferred from homology"/>
<evidence type="ECO:0000256" key="1">
    <source>
        <dbReference type="ARBA" id="ARBA00004141"/>
    </source>
</evidence>
<accession>A0A7S2J7V8</accession>
<feature type="transmembrane region" description="Helical" evidence="6">
    <location>
        <begin position="165"/>
        <end position="183"/>
    </location>
</feature>
<dbReference type="EMBL" id="HBGW01024039">
    <property type="protein sequence ID" value="CAD9539383.1"/>
    <property type="molecule type" value="Transcribed_RNA"/>
</dbReference>
<sequence>MYRRFASVQRRYPVSTSCVVGGGVVGVGDAAVQALWRGGVDVQRNAVVSAYSGAMSPVFERWWCALERAWPGSAAGVVLRKAVTNQIFATPLNMALFLVWAAAAEQWLSRLAQTSVERRLDPAEESAGVWARAVRDLPNMVLVASTFWLPANAITFMFVPQNLRVLWVSSCTAAWGGLLGLSAHR</sequence>
<organism evidence="7">
    <name type="scientific">Zooxanthella nutricula</name>
    <dbReference type="NCBI Taxonomy" id="1333877"/>
    <lineage>
        <taxon>Eukaryota</taxon>
        <taxon>Sar</taxon>
        <taxon>Alveolata</taxon>
        <taxon>Dinophyceae</taxon>
        <taxon>Peridiniales</taxon>
        <taxon>Peridiniales incertae sedis</taxon>
        <taxon>Zooxanthella</taxon>
    </lineage>
</organism>
<evidence type="ECO:0000256" key="6">
    <source>
        <dbReference type="RuleBase" id="RU363053"/>
    </source>
</evidence>
<dbReference type="GO" id="GO:0016020">
    <property type="term" value="C:membrane"/>
    <property type="evidence" value="ECO:0007669"/>
    <property type="project" value="UniProtKB-SubCell"/>
</dbReference>
<name>A0A7S2J7V8_9DINO</name>
<reference evidence="7" key="1">
    <citation type="submission" date="2021-01" db="EMBL/GenBank/DDBJ databases">
        <authorList>
            <person name="Corre E."/>
            <person name="Pelletier E."/>
            <person name="Niang G."/>
            <person name="Scheremetjew M."/>
            <person name="Finn R."/>
            <person name="Kale V."/>
            <person name="Holt S."/>
            <person name="Cochrane G."/>
            <person name="Meng A."/>
            <person name="Brown T."/>
            <person name="Cohen L."/>
        </authorList>
    </citation>
    <scope>NUCLEOTIDE SEQUENCE</scope>
    <source>
        <strain evidence="7">RCC3387</strain>
    </source>
</reference>
<comment type="similarity">
    <text evidence="2 6">Belongs to the peroxisomal membrane protein PXMP2/4 family.</text>
</comment>
<keyword evidence="5 6" id="KW-0472">Membrane</keyword>
<dbReference type="GO" id="GO:0005737">
    <property type="term" value="C:cytoplasm"/>
    <property type="evidence" value="ECO:0007669"/>
    <property type="project" value="TreeGrafter"/>
</dbReference>
<dbReference type="AlphaFoldDB" id="A0A7S2J7V8"/>
<keyword evidence="3 6" id="KW-0812">Transmembrane</keyword>
<evidence type="ECO:0008006" key="8">
    <source>
        <dbReference type="Google" id="ProtNLM"/>
    </source>
</evidence>
<evidence type="ECO:0000313" key="7">
    <source>
        <dbReference type="EMBL" id="CAD9539383.1"/>
    </source>
</evidence>
<evidence type="ECO:0000256" key="3">
    <source>
        <dbReference type="ARBA" id="ARBA00022692"/>
    </source>
</evidence>
<protein>
    <recommendedName>
        <fullName evidence="8">Peroxisomal membrane protein MPV17</fullName>
    </recommendedName>
</protein>
<dbReference type="Pfam" id="PF04117">
    <property type="entry name" value="Mpv17_PMP22"/>
    <property type="match status" value="1"/>
</dbReference>
<feature type="transmembrane region" description="Helical" evidence="6">
    <location>
        <begin position="140"/>
        <end position="159"/>
    </location>
</feature>